<keyword evidence="3" id="KW-0804">Transcription</keyword>
<dbReference type="Gene3D" id="1.10.10.10">
    <property type="entry name" value="Winged helix-like DNA-binding domain superfamily/Winged helix DNA-binding domain"/>
    <property type="match status" value="1"/>
</dbReference>
<gene>
    <name evidence="5" type="ORF">BA177_04180</name>
</gene>
<dbReference type="AlphaFoldDB" id="A0A193LDB0"/>
<evidence type="ECO:0000313" key="5">
    <source>
        <dbReference type="EMBL" id="ANO50515.1"/>
    </source>
</evidence>
<dbReference type="Pfam" id="PF00392">
    <property type="entry name" value="GntR"/>
    <property type="match status" value="1"/>
</dbReference>
<accession>A0A193LDB0</accession>
<dbReference type="CDD" id="cd07377">
    <property type="entry name" value="WHTH_GntR"/>
    <property type="match status" value="1"/>
</dbReference>
<dbReference type="EMBL" id="CP016268">
    <property type="protein sequence ID" value="ANO50515.1"/>
    <property type="molecule type" value="Genomic_DNA"/>
</dbReference>
<keyword evidence="2" id="KW-0238">DNA-binding</keyword>
<dbReference type="Gene3D" id="1.20.120.530">
    <property type="entry name" value="GntR ligand-binding domain-like"/>
    <property type="match status" value="1"/>
</dbReference>
<dbReference type="PANTHER" id="PTHR43537">
    <property type="entry name" value="TRANSCRIPTIONAL REGULATOR, GNTR FAMILY"/>
    <property type="match status" value="1"/>
</dbReference>
<dbReference type="SMART" id="SM00345">
    <property type="entry name" value="HTH_GNTR"/>
    <property type="match status" value="1"/>
</dbReference>
<dbReference type="Pfam" id="PF07729">
    <property type="entry name" value="FCD"/>
    <property type="match status" value="1"/>
</dbReference>
<keyword evidence="6" id="KW-1185">Reference proteome</keyword>
<dbReference type="InterPro" id="IPR008920">
    <property type="entry name" value="TF_FadR/GntR_C"/>
</dbReference>
<keyword evidence="1" id="KW-0805">Transcription regulation</keyword>
<dbReference type="InterPro" id="IPR000524">
    <property type="entry name" value="Tscrpt_reg_HTH_GntR"/>
</dbReference>
<dbReference type="SUPFAM" id="SSF48008">
    <property type="entry name" value="GntR ligand-binding domain-like"/>
    <property type="match status" value="1"/>
</dbReference>
<organism evidence="5 6">
    <name type="scientific">Woeseia oceani</name>
    <dbReference type="NCBI Taxonomy" id="1548547"/>
    <lineage>
        <taxon>Bacteria</taxon>
        <taxon>Pseudomonadati</taxon>
        <taxon>Pseudomonadota</taxon>
        <taxon>Gammaproteobacteria</taxon>
        <taxon>Woeseiales</taxon>
        <taxon>Woeseiaceae</taxon>
        <taxon>Woeseia</taxon>
    </lineage>
</organism>
<sequence length="232" mass="25787">MPKSPKSPAASVRESASLIPRSSLQEEIATRLRNEIVEGFWEPGARLQERILCERYGVSRSPLRETFQILVKEGLLELLPGRGAVVTRPTMTDALENIEIIIALEAMSIVLACERAKDEELEEIASLHERMRKCSEEHDVESYYQLNNAVHSAIVHASGNAAMIAAHANVQRHITRLQNLSGALEAITAESLAEHDSFVKALLNRNAKKAEKELRAHLGATAEKIRLRILQS</sequence>
<dbReference type="STRING" id="1548547.BA177_04180"/>
<dbReference type="InterPro" id="IPR011711">
    <property type="entry name" value="GntR_C"/>
</dbReference>
<feature type="domain" description="HTH gntR-type" evidence="4">
    <location>
        <begin position="22"/>
        <end position="89"/>
    </location>
</feature>
<evidence type="ECO:0000256" key="1">
    <source>
        <dbReference type="ARBA" id="ARBA00023015"/>
    </source>
</evidence>
<evidence type="ECO:0000256" key="3">
    <source>
        <dbReference type="ARBA" id="ARBA00023163"/>
    </source>
</evidence>
<dbReference type="PROSITE" id="PS50949">
    <property type="entry name" value="HTH_GNTR"/>
    <property type="match status" value="1"/>
</dbReference>
<reference evidence="5 6" key="1">
    <citation type="submission" date="2016-06" db="EMBL/GenBank/DDBJ databases">
        <title>Complete genome sequence of a deep-branching marine Gamma Proteobacterium Woeseia oceani type strain XK5.</title>
        <authorList>
            <person name="Mu D."/>
            <person name="Du Z."/>
        </authorList>
    </citation>
    <scope>NUCLEOTIDE SEQUENCE [LARGE SCALE GENOMIC DNA]</scope>
    <source>
        <strain evidence="5 6">XK5</strain>
    </source>
</reference>
<evidence type="ECO:0000313" key="6">
    <source>
        <dbReference type="Proteomes" id="UP000092695"/>
    </source>
</evidence>
<dbReference type="RefSeq" id="WP_068613265.1">
    <property type="nucleotide sequence ID" value="NZ_CP016268.1"/>
</dbReference>
<dbReference type="KEGG" id="woc:BA177_04180"/>
<dbReference type="InterPro" id="IPR036388">
    <property type="entry name" value="WH-like_DNA-bd_sf"/>
</dbReference>
<name>A0A193LDB0_9GAMM</name>
<proteinExistence type="predicted"/>
<dbReference type="GO" id="GO:0003700">
    <property type="term" value="F:DNA-binding transcription factor activity"/>
    <property type="evidence" value="ECO:0007669"/>
    <property type="project" value="InterPro"/>
</dbReference>
<dbReference type="SUPFAM" id="SSF46785">
    <property type="entry name" value="Winged helix' DNA-binding domain"/>
    <property type="match status" value="1"/>
</dbReference>
<protein>
    <recommendedName>
        <fullName evidence="4">HTH gntR-type domain-containing protein</fullName>
    </recommendedName>
</protein>
<evidence type="ECO:0000256" key="2">
    <source>
        <dbReference type="ARBA" id="ARBA00023125"/>
    </source>
</evidence>
<dbReference type="Proteomes" id="UP000092695">
    <property type="component" value="Chromosome"/>
</dbReference>
<evidence type="ECO:0000259" key="4">
    <source>
        <dbReference type="PROSITE" id="PS50949"/>
    </source>
</evidence>
<dbReference type="OrthoDB" id="6627771at2"/>
<dbReference type="GO" id="GO:0003677">
    <property type="term" value="F:DNA binding"/>
    <property type="evidence" value="ECO:0007669"/>
    <property type="project" value="UniProtKB-KW"/>
</dbReference>
<dbReference type="PANTHER" id="PTHR43537:SF50">
    <property type="entry name" value="TRANSCRIPTIONAL REGULATORY PROTEIN"/>
    <property type="match status" value="1"/>
</dbReference>
<dbReference type="SMART" id="SM00895">
    <property type="entry name" value="FCD"/>
    <property type="match status" value="1"/>
</dbReference>
<dbReference type="InterPro" id="IPR036390">
    <property type="entry name" value="WH_DNA-bd_sf"/>
</dbReference>